<accession>A0A429ZJX7</accession>
<dbReference type="GO" id="GO:0016747">
    <property type="term" value="F:acyltransferase activity, transferring groups other than amino-acyl groups"/>
    <property type="evidence" value="ECO:0007669"/>
    <property type="project" value="InterPro"/>
</dbReference>
<dbReference type="InterPro" id="IPR000182">
    <property type="entry name" value="GNAT_dom"/>
</dbReference>
<evidence type="ECO:0000259" key="3">
    <source>
        <dbReference type="PROSITE" id="PS51186"/>
    </source>
</evidence>
<dbReference type="InterPro" id="IPR016181">
    <property type="entry name" value="Acyl_CoA_acyltransferase"/>
</dbReference>
<dbReference type="Proteomes" id="UP000287239">
    <property type="component" value="Unassembled WGS sequence"/>
</dbReference>
<dbReference type="Gene3D" id="3.40.630.30">
    <property type="match status" value="1"/>
</dbReference>
<dbReference type="RefSeq" id="WP_126781088.1">
    <property type="nucleotide sequence ID" value="NZ_NGJU01000017.1"/>
</dbReference>
<keyword evidence="2" id="KW-0012">Acyltransferase</keyword>
<evidence type="ECO:0000256" key="2">
    <source>
        <dbReference type="ARBA" id="ARBA00023315"/>
    </source>
</evidence>
<keyword evidence="5" id="KW-1185">Reference proteome</keyword>
<dbReference type="AlphaFoldDB" id="A0A429ZJX7"/>
<protein>
    <submittedName>
        <fullName evidence="4">GNAT family N-acetyltransferase</fullName>
    </submittedName>
</protein>
<dbReference type="Pfam" id="PF13673">
    <property type="entry name" value="Acetyltransf_10"/>
    <property type="match status" value="1"/>
</dbReference>
<comment type="caution">
    <text evidence="4">The sequence shown here is derived from an EMBL/GenBank/DDBJ whole genome shotgun (WGS) entry which is preliminary data.</text>
</comment>
<reference evidence="4 5" key="1">
    <citation type="submission" date="2017-05" db="EMBL/GenBank/DDBJ databases">
        <title>Vagococcus spp. assemblies.</title>
        <authorList>
            <person name="Gulvik C.A."/>
        </authorList>
    </citation>
    <scope>NUCLEOTIDE SEQUENCE [LARGE SCALE GENOMIC DNA]</scope>
    <source>
        <strain evidence="4 5">NCFB 2777</strain>
    </source>
</reference>
<dbReference type="PANTHER" id="PTHR43800">
    <property type="entry name" value="PEPTIDYL-LYSINE N-ACETYLTRANSFERASE YJAB"/>
    <property type="match status" value="1"/>
</dbReference>
<sequence>MIQLASNITQTDLDQISQIWLEANLDAHDFIPPVYWQERQDQVKELLPEASLFLAYHQSEIIGFLGLMDSYIAGIFVKKAYTSQGFGKALLAAAKAEASELHLSVYQKNATARQFYLKQGFEIQKEALDTETNELELEMTWRQV</sequence>
<organism evidence="4 5">
    <name type="scientific">Vagococcus salmoninarum</name>
    <dbReference type="NCBI Taxonomy" id="2739"/>
    <lineage>
        <taxon>Bacteria</taxon>
        <taxon>Bacillati</taxon>
        <taxon>Bacillota</taxon>
        <taxon>Bacilli</taxon>
        <taxon>Lactobacillales</taxon>
        <taxon>Enterococcaceae</taxon>
        <taxon>Vagococcus</taxon>
    </lineage>
</organism>
<evidence type="ECO:0000313" key="5">
    <source>
        <dbReference type="Proteomes" id="UP000287239"/>
    </source>
</evidence>
<evidence type="ECO:0000256" key="1">
    <source>
        <dbReference type="ARBA" id="ARBA00022679"/>
    </source>
</evidence>
<evidence type="ECO:0000313" key="4">
    <source>
        <dbReference type="EMBL" id="RST93969.1"/>
    </source>
</evidence>
<dbReference type="PROSITE" id="PS51186">
    <property type="entry name" value="GNAT"/>
    <property type="match status" value="1"/>
</dbReference>
<dbReference type="PANTHER" id="PTHR43800:SF1">
    <property type="entry name" value="PEPTIDYL-LYSINE N-ACETYLTRANSFERASE YJAB"/>
    <property type="match status" value="1"/>
</dbReference>
<dbReference type="EMBL" id="NGJU01000017">
    <property type="protein sequence ID" value="RST93969.1"/>
    <property type="molecule type" value="Genomic_DNA"/>
</dbReference>
<feature type="domain" description="N-acetyltransferase" evidence="3">
    <location>
        <begin position="3"/>
        <end position="142"/>
    </location>
</feature>
<name>A0A429ZJX7_9ENTE</name>
<dbReference type="SUPFAM" id="SSF55729">
    <property type="entry name" value="Acyl-CoA N-acyltransferases (Nat)"/>
    <property type="match status" value="1"/>
</dbReference>
<gene>
    <name evidence="4" type="ORF">CBF35_10970</name>
</gene>
<proteinExistence type="predicted"/>
<dbReference type="OrthoDB" id="9789605at2"/>
<dbReference type="GeneID" id="98568896"/>
<keyword evidence="1 4" id="KW-0808">Transferase</keyword>